<dbReference type="GO" id="GO:0003677">
    <property type="term" value="F:DNA binding"/>
    <property type="evidence" value="ECO:0007669"/>
    <property type="project" value="InterPro"/>
</dbReference>
<dbReference type="HOGENOM" id="CLU_066192_58_2_6"/>
<dbReference type="EMBL" id="CU928162">
    <property type="protein sequence ID" value="CAR08731.2"/>
    <property type="molecule type" value="Genomic_DNA"/>
</dbReference>
<dbReference type="Gene3D" id="1.10.260.40">
    <property type="entry name" value="lambda repressor-like DNA-binding domains"/>
    <property type="match status" value="1"/>
</dbReference>
<protein>
    <submittedName>
        <fullName evidence="2">Repressor protein from phage</fullName>
    </submittedName>
</protein>
<proteinExistence type="predicted"/>
<evidence type="ECO:0000313" key="2">
    <source>
        <dbReference type="EMBL" id="CAR08731.2"/>
    </source>
</evidence>
<dbReference type="CDD" id="cd00093">
    <property type="entry name" value="HTH_XRE"/>
    <property type="match status" value="1"/>
</dbReference>
<dbReference type="KEGG" id="ecq:ECED1_2549"/>
<dbReference type="SUPFAM" id="SSF47413">
    <property type="entry name" value="lambda repressor-like DNA-binding domains"/>
    <property type="match status" value="1"/>
</dbReference>
<dbReference type="InterPro" id="IPR010982">
    <property type="entry name" value="Lambda_DNA-bd_dom_sf"/>
</dbReference>
<dbReference type="Proteomes" id="UP000000748">
    <property type="component" value="Chromosome"/>
</dbReference>
<accession>B7MXB5</accession>
<sequence>MCNGCVINTRETAMNKIAQQRKKIGVSQAVLASAIGWGQSRIANYELNIRTPRLNDCRKIVEGLRKLGCQCSLDDVFPPSSNKAA</sequence>
<dbReference type="Pfam" id="PF01381">
    <property type="entry name" value="HTH_3"/>
    <property type="match status" value="1"/>
</dbReference>
<evidence type="ECO:0000313" key="3">
    <source>
        <dbReference type="Proteomes" id="UP000000748"/>
    </source>
</evidence>
<organism evidence="2 3">
    <name type="scientific">Escherichia coli O81 (strain ED1a)</name>
    <dbReference type="NCBI Taxonomy" id="585397"/>
    <lineage>
        <taxon>Bacteria</taxon>
        <taxon>Pseudomonadati</taxon>
        <taxon>Pseudomonadota</taxon>
        <taxon>Gammaproteobacteria</taxon>
        <taxon>Enterobacterales</taxon>
        <taxon>Enterobacteriaceae</taxon>
        <taxon>Escherichia</taxon>
    </lineage>
</organism>
<dbReference type="InterPro" id="IPR001387">
    <property type="entry name" value="Cro/C1-type_HTH"/>
</dbReference>
<reference evidence="3" key="1">
    <citation type="journal article" date="2009" name="PLoS Genet.">
        <title>Organised genome dynamics in the Escherichia coli species results in highly diverse adaptive paths.</title>
        <authorList>
            <person name="Touchon M."/>
            <person name="Hoede C."/>
            <person name="Tenaillon O."/>
            <person name="Barbe V."/>
            <person name="Baeriswyl S."/>
            <person name="Bidet P."/>
            <person name="Bingen E."/>
            <person name="Bonacorsi S."/>
            <person name="Bouchier C."/>
            <person name="Bouvet O."/>
            <person name="Calteau A."/>
            <person name="Chiapello H."/>
            <person name="Clermont O."/>
            <person name="Cruveiller S."/>
            <person name="Danchin A."/>
            <person name="Diard M."/>
            <person name="Dossat C."/>
            <person name="Karoui M.E."/>
            <person name="Frapy E."/>
            <person name="Garry L."/>
            <person name="Ghigo J.M."/>
            <person name="Gilles A.M."/>
            <person name="Johnson J."/>
            <person name="Le Bouguenec C."/>
            <person name="Lescat M."/>
            <person name="Mangenot S."/>
            <person name="Martinez-Jehanne V."/>
            <person name="Matic I."/>
            <person name="Nassif X."/>
            <person name="Oztas S."/>
            <person name="Petit M.A."/>
            <person name="Pichon C."/>
            <person name="Rouy Z."/>
            <person name="Ruf C.S."/>
            <person name="Schneider D."/>
            <person name="Tourret J."/>
            <person name="Vacherie B."/>
            <person name="Vallenet D."/>
            <person name="Medigue C."/>
            <person name="Rocha E.P.C."/>
            <person name="Denamur E."/>
        </authorList>
    </citation>
    <scope>NUCLEOTIDE SEQUENCE [LARGE SCALE GENOMIC DNA]</scope>
    <source>
        <strain evidence="3">ED1a</strain>
    </source>
</reference>
<evidence type="ECO:0000259" key="1">
    <source>
        <dbReference type="PROSITE" id="PS50943"/>
    </source>
</evidence>
<dbReference type="SMART" id="SM00530">
    <property type="entry name" value="HTH_XRE"/>
    <property type="match status" value="1"/>
</dbReference>
<feature type="domain" description="HTH cro/C1-type" evidence="1">
    <location>
        <begin position="17"/>
        <end position="76"/>
    </location>
</feature>
<name>B7MXB5_ECO81</name>
<dbReference type="PROSITE" id="PS50943">
    <property type="entry name" value="HTH_CROC1"/>
    <property type="match status" value="1"/>
</dbReference>
<gene>
    <name evidence="2" type="ordered locus">ECED1_2549</name>
</gene>
<dbReference type="AlphaFoldDB" id="B7MXB5"/>